<dbReference type="PIRSF" id="PIRSF026631">
    <property type="entry name" value="UCP026631"/>
    <property type="match status" value="1"/>
</dbReference>
<evidence type="ECO:0000313" key="3">
    <source>
        <dbReference type="EMBL" id="TQV84452.1"/>
    </source>
</evidence>
<evidence type="ECO:0000313" key="4">
    <source>
        <dbReference type="Proteomes" id="UP000315439"/>
    </source>
</evidence>
<feature type="transmembrane region" description="Helical" evidence="1">
    <location>
        <begin position="403"/>
        <end position="422"/>
    </location>
</feature>
<accession>A0A545U4R6</accession>
<protein>
    <submittedName>
        <fullName evidence="3">PH domain-containing protein</fullName>
    </submittedName>
</protein>
<dbReference type="PANTHER" id="PTHR34473">
    <property type="entry name" value="UPF0699 TRANSMEMBRANE PROTEIN YDBS"/>
    <property type="match status" value="1"/>
</dbReference>
<feature type="domain" description="YdbS-like PH" evidence="2">
    <location>
        <begin position="70"/>
        <end position="148"/>
    </location>
</feature>
<dbReference type="OrthoDB" id="155986at2"/>
<dbReference type="InterPro" id="IPR005182">
    <property type="entry name" value="YdbS-like_PH"/>
</dbReference>
<evidence type="ECO:0000259" key="2">
    <source>
        <dbReference type="Pfam" id="PF03703"/>
    </source>
</evidence>
<dbReference type="Pfam" id="PF03703">
    <property type="entry name" value="bPH_2"/>
    <property type="match status" value="3"/>
</dbReference>
<dbReference type="RefSeq" id="WP_142934082.1">
    <property type="nucleotide sequence ID" value="NZ_ML660170.1"/>
</dbReference>
<keyword evidence="1" id="KW-0812">Transmembrane</keyword>
<feature type="domain" description="YdbS-like PH" evidence="2">
    <location>
        <begin position="273"/>
        <end position="342"/>
    </location>
</feature>
<organism evidence="3 4">
    <name type="scientific">Aliikangiella coralliicola</name>
    <dbReference type="NCBI Taxonomy" id="2592383"/>
    <lineage>
        <taxon>Bacteria</taxon>
        <taxon>Pseudomonadati</taxon>
        <taxon>Pseudomonadota</taxon>
        <taxon>Gammaproteobacteria</taxon>
        <taxon>Oceanospirillales</taxon>
        <taxon>Pleioneaceae</taxon>
        <taxon>Aliikangiella</taxon>
    </lineage>
</organism>
<proteinExistence type="predicted"/>
<feature type="transmembrane region" description="Helical" evidence="1">
    <location>
        <begin position="200"/>
        <end position="219"/>
    </location>
</feature>
<dbReference type="InterPro" id="IPR014529">
    <property type="entry name" value="UCP026631"/>
</dbReference>
<feature type="transmembrane region" description="Helical" evidence="1">
    <location>
        <begin position="239"/>
        <end position="267"/>
    </location>
</feature>
<feature type="transmembrane region" description="Helical" evidence="1">
    <location>
        <begin position="376"/>
        <end position="397"/>
    </location>
</feature>
<dbReference type="EMBL" id="VIKS01000014">
    <property type="protein sequence ID" value="TQV84452.1"/>
    <property type="molecule type" value="Genomic_DNA"/>
</dbReference>
<dbReference type="PANTHER" id="PTHR34473:SF2">
    <property type="entry name" value="UPF0699 TRANSMEMBRANE PROTEIN YDBT"/>
    <property type="match status" value="1"/>
</dbReference>
<feature type="transmembrane region" description="Helical" evidence="1">
    <location>
        <begin position="48"/>
        <end position="73"/>
    </location>
</feature>
<dbReference type="Proteomes" id="UP000315439">
    <property type="component" value="Unassembled WGS sequence"/>
</dbReference>
<name>A0A545U4R6_9GAMM</name>
<comment type="caution">
    <text evidence="3">The sequence shown here is derived from an EMBL/GenBank/DDBJ whole genome shotgun (WGS) entry which is preliminary data.</text>
</comment>
<feature type="domain" description="YdbS-like PH" evidence="2">
    <location>
        <begin position="422"/>
        <end position="495"/>
    </location>
</feature>
<evidence type="ECO:0000256" key="1">
    <source>
        <dbReference type="SAM" id="Phobius"/>
    </source>
</evidence>
<reference evidence="3 4" key="1">
    <citation type="submission" date="2019-07" db="EMBL/GenBank/DDBJ databases">
        <title>Draft genome for Aliikangiella sp. M105.</title>
        <authorList>
            <person name="Wang G."/>
        </authorList>
    </citation>
    <scope>NUCLEOTIDE SEQUENCE [LARGE SCALE GENOMIC DNA]</scope>
    <source>
        <strain evidence="3 4">M105</strain>
    </source>
</reference>
<keyword evidence="4" id="KW-1185">Reference proteome</keyword>
<gene>
    <name evidence="3" type="ORF">FLL46_22815</name>
</gene>
<sequence>MTSDLKWHRLSPISVLFFLGKVVSRLLKDALPGLAPLAVVIFNSDDKAWLTSLIVVGVLGLIITSAILQYLFFQFQIQADKVLINEGVLKRNHRILSFERIQNINIIQPAYFRPFSLVTLQLETAGSKSNEANLAGINSNHADEIKAQVLSSHQEKSILSDAASVDNLTPNDTLEEFDNAKNTVDTIATADIKQLVKYGLTSNAMFWFLVVIAPLFGMMDDVLEKWIGEEGFKSAAEFFGGGVTGSITLVVLIILGLISSMLIFSILGSIFRYYRYRLTLTDDTLKRHSGLLNTHEESAKLAKIQAFVSQTNFIGKRLKVENVILKQASGQTNQQNARSGLFVIPTRTAQQSNKLLSMILSLESPLTNLRSIDRRYILKTWSQLMVIPLLLSILLAIVSESYWPFLILLVGLLIWPLVVLRWKNFGYQLASHFATLRTGFVGFRKITFPLFKVQRVEISQSLIQKRSKLATLKLFLASDRVIIPYIPYDEAMEWFDHVSYQIEMTDKSWF</sequence>
<keyword evidence="1" id="KW-1133">Transmembrane helix</keyword>
<keyword evidence="1" id="KW-0472">Membrane</keyword>
<dbReference type="AlphaFoldDB" id="A0A545U4R6"/>